<dbReference type="SMR" id="A0A1P8BC27"/>
<evidence type="ECO:0007829" key="8">
    <source>
        <dbReference type="ProteomicsDB" id="A0A1P8BC27"/>
    </source>
</evidence>
<reference evidence="4 5" key="1">
    <citation type="journal article" date="2000" name="Nature">
        <title>Sequence and analysis of chromosome 5 of the plant Arabidopsis thaliana.</title>
        <authorList>
            <consortium name="Kazusa DNA Research Institute"/>
            <consortium name="Cold Spring Harbor and Washington University in St Louis Sequencing Consortium"/>
            <consortium name="European Union Arabidopsis Genome Sequencing Consortium"/>
            <person name="Tabata S."/>
            <person name="Kaneko T."/>
            <person name="Nakamura Y."/>
            <person name="Kotani H."/>
            <person name="Kato T."/>
            <person name="Asamizu E."/>
            <person name="Miyajima N."/>
            <person name="Sasamoto S."/>
            <person name="Kimura T."/>
            <person name="Hosouchi T."/>
            <person name="Kawashima K."/>
            <person name="Kohara M."/>
            <person name="Matsumoto M."/>
            <person name="Matsuno A."/>
            <person name="Muraki A."/>
            <person name="Nakayama S."/>
            <person name="Nakazaki N."/>
            <person name="Naruo K."/>
            <person name="Okumura S."/>
            <person name="Shinpo S."/>
            <person name="Takeuchi C."/>
            <person name="Wada T."/>
            <person name="Watanabe A."/>
            <person name="Yamada M."/>
            <person name="Yasuda M."/>
            <person name="Sato S."/>
            <person name="de la Bastide M."/>
            <person name="Huang E."/>
            <person name="Spiegel L."/>
            <person name="Gnoj L."/>
            <person name="O'Shaughnessy A."/>
            <person name="Preston R."/>
            <person name="Habermann K."/>
            <person name="Murray J."/>
            <person name="Johnson D."/>
            <person name="Rohlfing T."/>
            <person name="Nelson J."/>
            <person name="Stoneking T."/>
            <person name="Pepin K."/>
            <person name="Spieth J."/>
            <person name="Sekhon M."/>
            <person name="Armstrong J."/>
            <person name="Becker M."/>
            <person name="Belter E."/>
            <person name="Cordum H."/>
            <person name="Cordes M."/>
            <person name="Courtney L."/>
            <person name="Courtney W."/>
            <person name="Dante M."/>
            <person name="Du H."/>
            <person name="Edwards J."/>
            <person name="Fryman J."/>
            <person name="Haakensen B."/>
            <person name="Lamar E."/>
            <person name="Latreille P."/>
            <person name="Leonard S."/>
            <person name="Meyer R."/>
            <person name="Mulvaney E."/>
            <person name="Ozersky P."/>
            <person name="Riley A."/>
            <person name="Strowmatt C."/>
            <person name="Wagner-McPherson C."/>
            <person name="Wollam A."/>
            <person name="Yoakum M."/>
            <person name="Bell M."/>
            <person name="Dedhia N."/>
            <person name="Parnell L."/>
            <person name="Shah R."/>
            <person name="Rodriguez M."/>
            <person name="See L.H."/>
            <person name="Vil D."/>
            <person name="Baker J."/>
            <person name="Kirchoff K."/>
            <person name="Toth K."/>
            <person name="King L."/>
            <person name="Bahret A."/>
            <person name="Miller B."/>
            <person name="Marra M."/>
            <person name="Martienssen R."/>
            <person name="McCombie W.R."/>
            <person name="Wilson R.K."/>
            <person name="Murphy G."/>
            <person name="Bancroft I."/>
            <person name="Volckaert G."/>
            <person name="Wambutt R."/>
            <person name="Dusterhoft A."/>
            <person name="Stiekema W."/>
            <person name="Pohl T."/>
            <person name="Entian K.D."/>
            <person name="Terryn N."/>
            <person name="Hartley N."/>
            <person name="Bent E."/>
            <person name="Johnson S."/>
            <person name="Langham S.A."/>
            <person name="McCullagh B."/>
            <person name="Robben J."/>
            <person name="Grymonprez B."/>
            <person name="Zimmermann W."/>
            <person name="Ramsperger U."/>
            <person name="Wedler H."/>
            <person name="Balke K."/>
            <person name="Wedler E."/>
            <person name="Peters S."/>
            <person name="van Staveren M."/>
            <person name="Dirkse W."/>
            <person name="Mooijman P."/>
            <person name="Lankhorst R.K."/>
            <person name="Weitzenegger T."/>
            <person name="Bothe G."/>
            <person name="Rose M."/>
            <person name="Hauf J."/>
            <person name="Berneiser S."/>
            <person name="Hempel S."/>
            <person name="Feldpausch M."/>
            <person name="Lamberth S."/>
            <person name="Villarroel R."/>
            <person name="Gielen J."/>
            <person name="Ardiles W."/>
            <person name="Bents O."/>
            <person name="Lemcke K."/>
            <person name="Kolesov G."/>
            <person name="Mayer K."/>
            <person name="Rudd S."/>
            <person name="Schoof H."/>
            <person name="Schueller C."/>
            <person name="Zaccaria P."/>
            <person name="Mewes H.W."/>
            <person name="Bevan M."/>
            <person name="Fransz P."/>
        </authorList>
    </citation>
    <scope>NUCLEOTIDE SEQUENCE [LARGE SCALE GENOMIC DNA]</scope>
    <source>
        <strain evidence="5">cv. Columbia</strain>
    </source>
</reference>
<dbReference type="Gene3D" id="3.60.40.10">
    <property type="entry name" value="PPM-type phosphatase domain"/>
    <property type="match status" value="1"/>
</dbReference>
<dbReference type="ProteomicsDB" id="216654"/>
<dbReference type="SUPFAM" id="SSF81606">
    <property type="entry name" value="PP2C-like"/>
    <property type="match status" value="1"/>
</dbReference>
<proteinExistence type="evidence at protein level"/>
<feature type="compositionally biased region" description="Basic residues" evidence="1">
    <location>
        <begin position="27"/>
        <end position="37"/>
    </location>
</feature>
<evidence type="ECO:0007829" key="7">
    <source>
        <dbReference type="PeptideAtlas" id="A0A1P8BC27"/>
    </source>
</evidence>
<dbReference type="GO" id="GO:0004722">
    <property type="term" value="F:protein serine/threonine phosphatase activity"/>
    <property type="evidence" value="ECO:0007669"/>
    <property type="project" value="InterPro"/>
</dbReference>
<dbReference type="InterPro" id="IPR015655">
    <property type="entry name" value="PP2C"/>
</dbReference>
<dbReference type="ExpressionAtlas" id="A0A1P8BC27">
    <property type="expression patterns" value="baseline and differential"/>
</dbReference>
<dbReference type="GeneID" id="833622"/>
<protein>
    <submittedName>
        <fullName evidence="4">Protein phosphatase 2C family protein</fullName>
    </submittedName>
</protein>
<dbReference type="PROSITE" id="PS51746">
    <property type="entry name" value="PPM_2"/>
    <property type="match status" value="1"/>
</dbReference>
<dbReference type="CDD" id="cd00143">
    <property type="entry name" value="PP2Cc"/>
    <property type="match status" value="1"/>
</dbReference>
<evidence type="ECO:0000313" key="6">
    <source>
        <dbReference type="TAIR" id="AT5G36250"/>
    </source>
</evidence>
<evidence type="ECO:0000313" key="3">
    <source>
        <dbReference type="Araport" id="AT5G36250"/>
    </source>
</evidence>
<dbReference type="PANTHER" id="PTHR47992">
    <property type="entry name" value="PROTEIN PHOSPHATASE"/>
    <property type="match status" value="1"/>
</dbReference>
<feature type="region of interest" description="Disordered" evidence="1">
    <location>
        <begin position="415"/>
        <end position="446"/>
    </location>
</feature>
<gene>
    <name evidence="4 6" type="primary">PP2C74</name>
    <name evidence="4" type="synonym">protein phosphatase 2C 74</name>
    <name evidence="3 4" type="ordered locus">At5g36250</name>
    <name evidence="4" type="ORF">T30G6.11</name>
    <name evidence="4" type="ORF">T30G6_11</name>
</gene>
<evidence type="ECO:0000259" key="2">
    <source>
        <dbReference type="PROSITE" id="PS51746"/>
    </source>
</evidence>
<name>A0A1P8BC27_ARATH</name>
<dbReference type="TAIR" id="AT5G36250">
    <property type="gene designation" value="PP2C74"/>
</dbReference>
<organism evidence="4 5">
    <name type="scientific">Arabidopsis thaliana</name>
    <name type="common">Mouse-ear cress</name>
    <dbReference type="NCBI Taxonomy" id="3702"/>
    <lineage>
        <taxon>Eukaryota</taxon>
        <taxon>Viridiplantae</taxon>
        <taxon>Streptophyta</taxon>
        <taxon>Embryophyta</taxon>
        <taxon>Tracheophyta</taxon>
        <taxon>Spermatophyta</taxon>
        <taxon>Magnoliopsida</taxon>
        <taxon>eudicotyledons</taxon>
        <taxon>Gunneridae</taxon>
        <taxon>Pentapetalae</taxon>
        <taxon>rosids</taxon>
        <taxon>malvids</taxon>
        <taxon>Brassicales</taxon>
        <taxon>Brassicaceae</taxon>
        <taxon>Camelineae</taxon>
        <taxon>Arabidopsis</taxon>
    </lineage>
</organism>
<keyword evidence="5" id="KW-1185">Reference proteome</keyword>
<reference evidence="5" key="2">
    <citation type="journal article" date="2017" name="Plant J.">
        <title>Araport11: a complete reannotation of the Arabidopsis thaliana reference genome.</title>
        <authorList>
            <person name="Cheng C.Y."/>
            <person name="Krishnakumar V."/>
            <person name="Chan A.P."/>
            <person name="Thibaud-Nissen F."/>
            <person name="Schobel S."/>
            <person name="Town C.D."/>
        </authorList>
    </citation>
    <scope>GENOME REANNOTATION</scope>
    <source>
        <strain evidence="5">cv. Columbia</strain>
    </source>
</reference>
<dbReference type="InterPro" id="IPR036457">
    <property type="entry name" value="PPM-type-like_dom_sf"/>
</dbReference>
<sequence>MGSCLSSSGGGGSRRSLHGSPHVPGPGRRKRPPKRRPGSCSSSFDNTEEPLLHRIPGRMFLNGSTDTVSLFSQQGKKGPNQDAMIVWENFGSMEDTVFCGVFDGHGPYGHIVAKRVRDLLPLKLGSHLESYVSPEEVLKEISLNTDDRKISEDLVHISANGESRVYNKDYVKDQDMIQMLIGSIVKAYRFMDKELKMQVDVDCFCSGTTAVTMVKQGQHLVIGNIGDSRAVLGVRNKDNKLVPFQLTEDLKPDVPAEAERIKRCRGRIFALRDEPGVARLWLPNHNSPGLAMARAFGDFCLKDFGLISVPDVSYRRLTEKDEFVVLATDGVRNIQAQCQNKCGLIWDALTNEEVVKIVAKAPTRSSAGRALVEAAVRNWRWKFPTSKVDDCAVVCLFLDSEPNRLSTASFSKEKHINNGVTEPEPDTASSSTPDSGTGSPELNGVNRIDTLVNLPVYVPTKE</sequence>
<evidence type="ECO:0000313" key="5">
    <source>
        <dbReference type="Proteomes" id="UP000006548"/>
    </source>
</evidence>
<keyword evidence="7 8" id="KW-1267">Proteomics identification</keyword>
<evidence type="ECO:0000313" key="4">
    <source>
        <dbReference type="EMBL" id="ANM69133.1"/>
    </source>
</evidence>
<feature type="compositionally biased region" description="Low complexity" evidence="1">
    <location>
        <begin position="426"/>
        <end position="440"/>
    </location>
</feature>
<dbReference type="OrthoDB" id="1065853at2759"/>
<dbReference type="InterPro" id="IPR001932">
    <property type="entry name" value="PPM-type_phosphatase-like_dom"/>
</dbReference>
<dbReference type="AlphaFoldDB" id="A0A1P8BC27"/>
<dbReference type="Pfam" id="PF00481">
    <property type="entry name" value="PP2C"/>
    <property type="match status" value="1"/>
</dbReference>
<dbReference type="EMBL" id="CP002688">
    <property type="protein sequence ID" value="ANM69133.1"/>
    <property type="molecule type" value="Genomic_DNA"/>
</dbReference>
<feature type="domain" description="PPM-type phosphatase" evidence="2">
    <location>
        <begin position="67"/>
        <end position="398"/>
    </location>
</feature>
<dbReference type="Proteomes" id="UP000006548">
    <property type="component" value="Chromosome 5"/>
</dbReference>
<dbReference type="Araport" id="AT5G36250"/>
<dbReference type="RefSeq" id="NP_001330834.1">
    <property type="nucleotide sequence ID" value="NM_001344136.1"/>
</dbReference>
<accession>A0A1P8BC27</accession>
<dbReference type="SMART" id="SM00332">
    <property type="entry name" value="PP2Cc"/>
    <property type="match status" value="1"/>
</dbReference>
<feature type="region of interest" description="Disordered" evidence="1">
    <location>
        <begin position="1"/>
        <end position="48"/>
    </location>
</feature>
<evidence type="ECO:0000256" key="1">
    <source>
        <dbReference type="SAM" id="MobiDB-lite"/>
    </source>
</evidence>